<keyword evidence="1" id="KW-0677">Repeat</keyword>
<dbReference type="SUPFAM" id="SSF52540">
    <property type="entry name" value="P-loop containing nucleoside triphosphate hydrolases"/>
    <property type="match status" value="1"/>
</dbReference>
<feature type="repeat" description="ANK" evidence="2">
    <location>
        <begin position="1172"/>
        <end position="1205"/>
    </location>
</feature>
<feature type="compositionally biased region" description="Basic and acidic residues" evidence="3">
    <location>
        <begin position="19"/>
        <end position="31"/>
    </location>
</feature>
<dbReference type="InterPro" id="IPR056884">
    <property type="entry name" value="NPHP3-like_N"/>
</dbReference>
<dbReference type="InterPro" id="IPR027417">
    <property type="entry name" value="P-loop_NTPase"/>
</dbReference>
<protein>
    <recommendedName>
        <fullName evidence="8">Nucleoside phosphorylase domain-containing protein</fullName>
    </recommendedName>
</protein>
<dbReference type="Gene3D" id="1.25.40.20">
    <property type="entry name" value="Ankyrin repeat-containing domain"/>
    <property type="match status" value="2"/>
</dbReference>
<evidence type="ECO:0000259" key="4">
    <source>
        <dbReference type="Pfam" id="PF01048"/>
    </source>
</evidence>
<accession>A0A6P8BK40</accession>
<dbReference type="SUPFAM" id="SSF53167">
    <property type="entry name" value="Purine and uridine phosphorylases"/>
    <property type="match status" value="1"/>
</dbReference>
<feature type="domain" description="Nucleoside phosphorylase" evidence="4">
    <location>
        <begin position="54"/>
        <end position="337"/>
    </location>
</feature>
<evidence type="ECO:0000313" key="7">
    <source>
        <dbReference type="RefSeq" id="XP_030987476.1"/>
    </source>
</evidence>
<dbReference type="Pfam" id="PF00023">
    <property type="entry name" value="Ank"/>
    <property type="match status" value="1"/>
</dbReference>
<feature type="repeat" description="ANK" evidence="2">
    <location>
        <begin position="1336"/>
        <end position="1368"/>
    </location>
</feature>
<dbReference type="PANTHER" id="PTHR10039">
    <property type="entry name" value="AMELOGENIN"/>
    <property type="match status" value="1"/>
</dbReference>
<dbReference type="SUPFAM" id="SSF48403">
    <property type="entry name" value="Ankyrin repeat"/>
    <property type="match status" value="1"/>
</dbReference>
<dbReference type="PANTHER" id="PTHR10039:SF5">
    <property type="entry name" value="NACHT DOMAIN-CONTAINING PROTEIN"/>
    <property type="match status" value="1"/>
</dbReference>
<reference evidence="7" key="1">
    <citation type="journal article" date="2019" name="Mol. Biol. Evol.">
        <title>Blast fungal genomes show frequent chromosomal changes, gene gains and losses, and effector gene turnover.</title>
        <authorList>
            <person name="Gomez Luciano L.B."/>
            <person name="Jason Tsai I."/>
            <person name="Chuma I."/>
            <person name="Tosa Y."/>
            <person name="Chen Y.H."/>
            <person name="Li J.Y."/>
            <person name="Li M.Y."/>
            <person name="Jade Lu M.Y."/>
            <person name="Nakayashiki H."/>
            <person name="Li W.H."/>
        </authorList>
    </citation>
    <scope>NUCLEOTIDE SEQUENCE</scope>
    <source>
        <strain evidence="7">NI907</strain>
    </source>
</reference>
<dbReference type="PROSITE" id="PS50297">
    <property type="entry name" value="ANK_REP_REGION"/>
    <property type="match status" value="5"/>
</dbReference>
<dbReference type="Gene3D" id="3.40.50.1580">
    <property type="entry name" value="Nucleoside phosphorylase domain"/>
    <property type="match status" value="1"/>
</dbReference>
<feature type="region of interest" description="Disordered" evidence="3">
    <location>
        <begin position="1"/>
        <end position="46"/>
    </location>
</feature>
<dbReference type="Pfam" id="PF12796">
    <property type="entry name" value="Ank_2"/>
    <property type="match status" value="3"/>
</dbReference>
<proteinExistence type="predicted"/>
<dbReference type="Pfam" id="PF24883">
    <property type="entry name" value="NPHP3_N"/>
    <property type="match status" value="1"/>
</dbReference>
<name>A0A6P8BK40_PYRGI</name>
<dbReference type="Proteomes" id="UP000515153">
    <property type="component" value="Unplaced"/>
</dbReference>
<dbReference type="GeneID" id="41956389"/>
<dbReference type="RefSeq" id="XP_030987476.1">
    <property type="nucleotide sequence ID" value="XM_031121475.1"/>
</dbReference>
<dbReference type="SMART" id="SM00248">
    <property type="entry name" value="ANK"/>
    <property type="match status" value="8"/>
</dbReference>
<keyword evidence="2" id="KW-0040">ANK repeat</keyword>
<dbReference type="GO" id="GO:0009116">
    <property type="term" value="P:nucleoside metabolic process"/>
    <property type="evidence" value="ECO:0007669"/>
    <property type="project" value="InterPro"/>
</dbReference>
<evidence type="ECO:0000259" key="5">
    <source>
        <dbReference type="Pfam" id="PF24883"/>
    </source>
</evidence>
<gene>
    <name evidence="7" type="ORF">PgNI_01403</name>
</gene>
<evidence type="ECO:0000256" key="2">
    <source>
        <dbReference type="PROSITE-ProRule" id="PRU00023"/>
    </source>
</evidence>
<evidence type="ECO:0000313" key="6">
    <source>
        <dbReference type="Proteomes" id="UP000515153"/>
    </source>
</evidence>
<organism evidence="6 7">
    <name type="scientific">Pyricularia grisea</name>
    <name type="common">Crabgrass-specific blast fungus</name>
    <name type="synonym">Magnaporthe grisea</name>
    <dbReference type="NCBI Taxonomy" id="148305"/>
    <lineage>
        <taxon>Eukaryota</taxon>
        <taxon>Fungi</taxon>
        <taxon>Dikarya</taxon>
        <taxon>Ascomycota</taxon>
        <taxon>Pezizomycotina</taxon>
        <taxon>Sordariomycetes</taxon>
        <taxon>Sordariomycetidae</taxon>
        <taxon>Magnaporthales</taxon>
        <taxon>Pyriculariaceae</taxon>
        <taxon>Pyricularia</taxon>
    </lineage>
</organism>
<feature type="repeat" description="ANK" evidence="2">
    <location>
        <begin position="1105"/>
        <end position="1137"/>
    </location>
</feature>
<reference evidence="7" key="2">
    <citation type="submission" date="2019-10" db="EMBL/GenBank/DDBJ databases">
        <authorList>
            <consortium name="NCBI Genome Project"/>
        </authorList>
    </citation>
    <scope>NUCLEOTIDE SEQUENCE</scope>
    <source>
        <strain evidence="7">NI907</strain>
    </source>
</reference>
<feature type="repeat" description="ANK" evidence="2">
    <location>
        <begin position="1239"/>
        <end position="1271"/>
    </location>
</feature>
<dbReference type="InterPro" id="IPR002110">
    <property type="entry name" value="Ankyrin_rpt"/>
</dbReference>
<dbReference type="PROSITE" id="PS50088">
    <property type="entry name" value="ANK_REPEAT"/>
    <property type="match status" value="5"/>
</dbReference>
<keyword evidence="6" id="KW-1185">Reference proteome</keyword>
<evidence type="ECO:0008006" key="8">
    <source>
        <dbReference type="Google" id="ProtNLM"/>
    </source>
</evidence>
<reference evidence="7" key="3">
    <citation type="submission" date="2025-08" db="UniProtKB">
        <authorList>
            <consortium name="RefSeq"/>
        </authorList>
    </citation>
    <scope>IDENTIFICATION</scope>
    <source>
        <strain evidence="7">NI907</strain>
    </source>
</reference>
<dbReference type="InterPro" id="IPR000845">
    <property type="entry name" value="Nucleoside_phosphorylase_d"/>
</dbReference>
<dbReference type="InterPro" id="IPR035994">
    <property type="entry name" value="Nucleoside_phosphorylase_sf"/>
</dbReference>
<dbReference type="Gene3D" id="3.40.50.300">
    <property type="entry name" value="P-loop containing nucleotide triphosphate hydrolases"/>
    <property type="match status" value="1"/>
</dbReference>
<dbReference type="InterPro" id="IPR036770">
    <property type="entry name" value="Ankyrin_rpt-contain_sf"/>
</dbReference>
<evidence type="ECO:0000256" key="3">
    <source>
        <dbReference type="SAM" id="MobiDB-lite"/>
    </source>
</evidence>
<feature type="repeat" description="ANK" evidence="2">
    <location>
        <begin position="1206"/>
        <end position="1238"/>
    </location>
</feature>
<evidence type="ECO:0000256" key="1">
    <source>
        <dbReference type="ARBA" id="ARBA00022737"/>
    </source>
</evidence>
<dbReference type="GO" id="GO:0003824">
    <property type="term" value="F:catalytic activity"/>
    <property type="evidence" value="ECO:0007669"/>
    <property type="project" value="InterPro"/>
</dbReference>
<dbReference type="KEGG" id="pgri:PgNI_01403"/>
<sequence>MDINAGSSKRKNSGSFHSDVVKRPKETDSIDRQWQQYGPIDPPEPPKSRKDFEIVIICALTLEADAVEGLDVLPDCKWYADGVRGYGKANGDPNTYSTGYIAGHNVVLAHMPEMGKANAAAVASNCRMSFPNIRLALVVGVCGAVPFRVVEGNVKEVVLGDVIISHGVVQYDLGAQLPDRFEPKDTLLSRLARPAPELRGFIAKLKTRRAQHRLECNTLRCLEALQTRTYLDAQYPGTDQDRLFRATYEHVTEKIPCSQAGCNDELLPRTRLVQDNPKPAVHIGLIASGDTVMKSGIHRDKIVERAKDIVAFEMESAGVWDVYPCVVIKGACDYCDSHKTGEWQPYAAAAAAAGLRSFLEEWVSSSNNDAPFQDFTGIAPVQAPPLDKSIAELAPSVSSLDSEMKQKLIDLLYFNRIDDRLTNLRAAQGNTCRWFYNTPKYLAWRDTSLQSGHSGFLWIKGHPGIGKSTLMKLLFEEARAKAKHDPSQITLSFFFLARGSIEEKSTQGLYRSLLHQLFEKAKDLESALEWMTSSGARGVAENGWNEEALKQTLVHAVSQLRDRSLTIFVDALDECDKSQAINMVGFFEDLCERARETNTRLKICFSSRYYPDIRTEEENQVALEAEEGHDEDIKKYIKATLKVGGRRQIENLRLEVFNKSSGIFLWVVLVLELLISGNDISVQAMSRRLREIPPGLDDLFEKIMTRDGENLERLRSCLKIILFAERSLKPQELYFAIQLGLGIDKSGYWDHEDVQLDEMKIFVRTSSKGLAEVTRNKACEVQFIHESIRGFLMGSYSERWSGYSENLEGNCQLFLRDICLAQLIAPITEFIHIPAVYRAPTVTPSGQQAASNQLRSELNLKFPLFQYSILKVLYHANRAQQNGVDQSAFLQDFPLKRWVMMTNALEKRTIRLYSDSVSLVYILAEFNLTSLIQATRAHLQPASYFTVQCERYGPAIFAALACGSQEAACEMLTDPRICAKLPCGTAREVWAEHAKTAVKENNLGIQFVFSARRHIFGHLTGSGEVVAQAYILSGADTAVGSRNADISAYENFMKHLPVQGFKLDTPPVGDAVRLGSLLWPAGKGYIILLQQMLKAGADVNEIDSDGNTPLLSAARGGHAAAVQLLLDAGADVEPKDNAGATLLSRVVSFNVDNTITQQLLERGANVHSMDNSGRTPLSHAASMSTYSGHTKQLLDAGADPDSRDNSGQTPLSWAARLWSTENAKLLLDAGADPDSRDNCGQTPLSWAARLWRTKNAKLLLDAGADPDSRDNCGRTPLLHVALNPTYAGDSKPLLYAVPDPDSQDNSDPNLLFRPFNAEISELLLDAGADPDSQDNSGRTALSWAADEGYLTKVRILLDRGADRDLKDINGETAMSHARKGGHYGIVELLSKDGNRC</sequence>
<feature type="domain" description="Nephrocystin 3-like N-terminal" evidence="5">
    <location>
        <begin position="430"/>
        <end position="608"/>
    </location>
</feature>
<dbReference type="Pfam" id="PF01048">
    <property type="entry name" value="PNP_UDP_1"/>
    <property type="match status" value="1"/>
</dbReference>